<accession>A0A3P7MYI6</accession>
<keyword evidence="3" id="KW-1185">Reference proteome</keyword>
<protein>
    <submittedName>
        <fullName evidence="2">Uncharacterized protein</fullName>
    </submittedName>
</protein>
<dbReference type="AlphaFoldDB" id="A0A3P7MYI6"/>
<proteinExistence type="predicted"/>
<feature type="region of interest" description="Disordered" evidence="1">
    <location>
        <begin position="73"/>
        <end position="97"/>
    </location>
</feature>
<dbReference type="EMBL" id="UYRU01081752">
    <property type="protein sequence ID" value="VDN32120.1"/>
    <property type="molecule type" value="Genomic_DNA"/>
</dbReference>
<reference evidence="2 3" key="1">
    <citation type="submission" date="2018-11" db="EMBL/GenBank/DDBJ databases">
        <authorList>
            <consortium name="Pathogen Informatics"/>
        </authorList>
    </citation>
    <scope>NUCLEOTIDE SEQUENCE [LARGE SCALE GENOMIC DNA]</scope>
</reference>
<organism evidence="2 3">
    <name type="scientific">Dibothriocephalus latus</name>
    <name type="common">Fish tapeworm</name>
    <name type="synonym">Diphyllobothrium latum</name>
    <dbReference type="NCBI Taxonomy" id="60516"/>
    <lineage>
        <taxon>Eukaryota</taxon>
        <taxon>Metazoa</taxon>
        <taxon>Spiralia</taxon>
        <taxon>Lophotrochozoa</taxon>
        <taxon>Platyhelminthes</taxon>
        <taxon>Cestoda</taxon>
        <taxon>Eucestoda</taxon>
        <taxon>Diphyllobothriidea</taxon>
        <taxon>Diphyllobothriidae</taxon>
        <taxon>Dibothriocephalus</taxon>
    </lineage>
</organism>
<evidence type="ECO:0000256" key="1">
    <source>
        <dbReference type="SAM" id="MobiDB-lite"/>
    </source>
</evidence>
<gene>
    <name evidence="2" type="ORF">DILT_LOCUS15909</name>
</gene>
<dbReference type="Proteomes" id="UP000281553">
    <property type="component" value="Unassembled WGS sequence"/>
</dbReference>
<dbReference type="OrthoDB" id="248320at2759"/>
<evidence type="ECO:0000313" key="3">
    <source>
        <dbReference type="Proteomes" id="UP000281553"/>
    </source>
</evidence>
<name>A0A3P7MYI6_DIBLA</name>
<feature type="compositionally biased region" description="Polar residues" evidence="1">
    <location>
        <begin position="88"/>
        <end position="97"/>
    </location>
</feature>
<sequence>MEKATALSLAEQKSLADFVGRLHVDFEAYTDNLAPKFTAGLDPESAAMLASLKKKSRSAETYLAELEDQLESLSTQVEEEAAAEKSKSTLPHESNSR</sequence>
<evidence type="ECO:0000313" key="2">
    <source>
        <dbReference type="EMBL" id="VDN32120.1"/>
    </source>
</evidence>